<dbReference type="InParanoid" id="E5A5A4"/>
<proteinExistence type="predicted"/>
<organism evidence="2">
    <name type="scientific">Leptosphaeria maculans (strain JN3 / isolate v23.1.3 / race Av1-4-5-6-7-8)</name>
    <name type="common">Blackleg fungus</name>
    <name type="synonym">Phoma lingam</name>
    <dbReference type="NCBI Taxonomy" id="985895"/>
    <lineage>
        <taxon>Eukaryota</taxon>
        <taxon>Fungi</taxon>
        <taxon>Dikarya</taxon>
        <taxon>Ascomycota</taxon>
        <taxon>Pezizomycotina</taxon>
        <taxon>Dothideomycetes</taxon>
        <taxon>Pleosporomycetidae</taxon>
        <taxon>Pleosporales</taxon>
        <taxon>Pleosporineae</taxon>
        <taxon>Leptosphaeriaceae</taxon>
        <taxon>Plenodomus</taxon>
        <taxon>Plenodomus lingam/Leptosphaeria maculans species complex</taxon>
    </lineage>
</organism>
<evidence type="ECO:0000313" key="1">
    <source>
        <dbReference type="EMBL" id="CBX98802.1"/>
    </source>
</evidence>
<gene>
    <name evidence="1" type="ORF">LEMA_uP080410.1</name>
</gene>
<dbReference type="Proteomes" id="UP000002668">
    <property type="component" value="Genome"/>
</dbReference>
<dbReference type="VEuPathDB" id="FungiDB:LEMA_uP080410.1"/>
<accession>E5A5A4</accession>
<name>E5A5A4_LEPMJ</name>
<dbReference type="GeneID" id="13282290"/>
<sequence length="67" mass="7937">MKSVRAWDGAHGDYRFRFGHQRHAQRSFYALGKMPAYTWQGELCIRTNKESRTHPVGQVRLREMSLE</sequence>
<dbReference type="AlphaFoldDB" id="E5A5A4"/>
<dbReference type="RefSeq" id="XP_003842281.1">
    <property type="nucleotide sequence ID" value="XM_003842233.1"/>
</dbReference>
<dbReference type="EMBL" id="FP929134">
    <property type="protein sequence ID" value="CBX98802.1"/>
    <property type="molecule type" value="Genomic_DNA"/>
</dbReference>
<reference evidence="2" key="1">
    <citation type="journal article" date="2011" name="Nat. Commun.">
        <title>Effector diversification within compartments of the Leptosphaeria maculans genome affected by Repeat-Induced Point mutations.</title>
        <authorList>
            <person name="Rouxel T."/>
            <person name="Grandaubert J."/>
            <person name="Hane J.K."/>
            <person name="Hoede C."/>
            <person name="van de Wouw A.P."/>
            <person name="Couloux A."/>
            <person name="Dominguez V."/>
            <person name="Anthouard V."/>
            <person name="Bally P."/>
            <person name="Bourras S."/>
            <person name="Cozijnsen A.J."/>
            <person name="Ciuffetti L.M."/>
            <person name="Degrave A."/>
            <person name="Dilmaghani A."/>
            <person name="Duret L."/>
            <person name="Fudal I."/>
            <person name="Goodwin S.B."/>
            <person name="Gout L."/>
            <person name="Glaser N."/>
            <person name="Linglin J."/>
            <person name="Kema G.H.J."/>
            <person name="Lapalu N."/>
            <person name="Lawrence C.B."/>
            <person name="May K."/>
            <person name="Meyer M."/>
            <person name="Ollivier B."/>
            <person name="Poulain J."/>
            <person name="Schoch C.L."/>
            <person name="Simon A."/>
            <person name="Spatafora J.W."/>
            <person name="Stachowiak A."/>
            <person name="Turgeon B.G."/>
            <person name="Tyler B.M."/>
            <person name="Vincent D."/>
            <person name="Weissenbach J."/>
            <person name="Amselem J."/>
            <person name="Quesneville H."/>
            <person name="Oliver R.P."/>
            <person name="Wincker P."/>
            <person name="Balesdent M.-H."/>
            <person name="Howlett B.J."/>
        </authorList>
    </citation>
    <scope>NUCLEOTIDE SEQUENCE [LARGE SCALE GENOMIC DNA]</scope>
    <source>
        <strain evidence="2">JN3 / isolate v23.1.3 / race Av1-4-5-6-7-8</strain>
    </source>
</reference>
<dbReference type="HOGENOM" id="CLU_2812867_0_0_1"/>
<evidence type="ECO:0000313" key="2">
    <source>
        <dbReference type="Proteomes" id="UP000002668"/>
    </source>
</evidence>
<keyword evidence="2" id="KW-1185">Reference proteome</keyword>
<protein>
    <submittedName>
        <fullName evidence="1">Predicted protein</fullName>
    </submittedName>
</protein>